<keyword evidence="6 9" id="KW-1133">Transmembrane helix</keyword>
<dbReference type="CDD" id="cd06582">
    <property type="entry name" value="TM_PBP1_LivH_like"/>
    <property type="match status" value="1"/>
</dbReference>
<dbReference type="AlphaFoldDB" id="A0A3N1M2R9"/>
<evidence type="ECO:0000256" key="1">
    <source>
        <dbReference type="ARBA" id="ARBA00004651"/>
    </source>
</evidence>
<dbReference type="Proteomes" id="UP000278222">
    <property type="component" value="Unassembled WGS sequence"/>
</dbReference>
<accession>A0A3N1M2R9</accession>
<evidence type="ECO:0000256" key="5">
    <source>
        <dbReference type="ARBA" id="ARBA00022970"/>
    </source>
</evidence>
<keyword evidence="7 9" id="KW-0472">Membrane</keyword>
<dbReference type="GO" id="GO:0006865">
    <property type="term" value="P:amino acid transport"/>
    <property type="evidence" value="ECO:0007669"/>
    <property type="project" value="UniProtKB-KW"/>
</dbReference>
<evidence type="ECO:0000256" key="6">
    <source>
        <dbReference type="ARBA" id="ARBA00022989"/>
    </source>
</evidence>
<evidence type="ECO:0000256" key="7">
    <source>
        <dbReference type="ARBA" id="ARBA00023136"/>
    </source>
</evidence>
<keyword evidence="5" id="KW-0029">Amino-acid transport</keyword>
<reference evidence="10 11" key="1">
    <citation type="submission" date="2018-11" db="EMBL/GenBank/DDBJ databases">
        <title>Genomic Encyclopedia of Type Strains, Phase IV (KMG-IV): sequencing the most valuable type-strain genomes for metagenomic binning, comparative biology and taxonomic classification.</title>
        <authorList>
            <person name="Goeker M."/>
        </authorList>
    </citation>
    <scope>NUCLEOTIDE SEQUENCE [LARGE SCALE GENOMIC DNA]</scope>
    <source>
        <strain evidence="10 11">DSM 5900</strain>
    </source>
</reference>
<evidence type="ECO:0000313" key="10">
    <source>
        <dbReference type="EMBL" id="ROQ01834.1"/>
    </source>
</evidence>
<evidence type="ECO:0000256" key="8">
    <source>
        <dbReference type="ARBA" id="ARBA00037998"/>
    </source>
</evidence>
<organism evidence="10 11">
    <name type="scientific">Stella humosa</name>
    <dbReference type="NCBI Taxonomy" id="94"/>
    <lineage>
        <taxon>Bacteria</taxon>
        <taxon>Pseudomonadati</taxon>
        <taxon>Pseudomonadota</taxon>
        <taxon>Alphaproteobacteria</taxon>
        <taxon>Rhodospirillales</taxon>
        <taxon>Stellaceae</taxon>
        <taxon>Stella</taxon>
    </lineage>
</organism>
<feature type="transmembrane region" description="Helical" evidence="9">
    <location>
        <begin position="12"/>
        <end position="30"/>
    </location>
</feature>
<name>A0A3N1M2R9_9PROT</name>
<dbReference type="InterPro" id="IPR001851">
    <property type="entry name" value="ABC_transp_permease"/>
</dbReference>
<evidence type="ECO:0000256" key="4">
    <source>
        <dbReference type="ARBA" id="ARBA00022692"/>
    </source>
</evidence>
<dbReference type="GO" id="GO:0022857">
    <property type="term" value="F:transmembrane transporter activity"/>
    <property type="evidence" value="ECO:0007669"/>
    <property type="project" value="InterPro"/>
</dbReference>
<proteinExistence type="inferred from homology"/>
<protein>
    <submittedName>
        <fullName evidence="10">Branched-chain amino acid transport system permease protein</fullName>
    </submittedName>
</protein>
<keyword evidence="4 9" id="KW-0812">Transmembrane</keyword>
<dbReference type="PANTHER" id="PTHR11795">
    <property type="entry name" value="BRANCHED-CHAIN AMINO ACID TRANSPORT SYSTEM PERMEASE PROTEIN LIVH"/>
    <property type="match status" value="1"/>
</dbReference>
<dbReference type="Pfam" id="PF02653">
    <property type="entry name" value="BPD_transp_2"/>
    <property type="match status" value="1"/>
</dbReference>
<feature type="transmembrane region" description="Helical" evidence="9">
    <location>
        <begin position="189"/>
        <end position="210"/>
    </location>
</feature>
<gene>
    <name evidence="10" type="ORF">EDC65_1021</name>
</gene>
<evidence type="ECO:0000256" key="3">
    <source>
        <dbReference type="ARBA" id="ARBA00022475"/>
    </source>
</evidence>
<dbReference type="InterPro" id="IPR052157">
    <property type="entry name" value="BCAA_transport_permease"/>
</dbReference>
<dbReference type="PANTHER" id="PTHR11795:SF445">
    <property type="entry name" value="AMINO ACID ABC TRANSPORTER PERMEASE PROTEIN"/>
    <property type="match status" value="1"/>
</dbReference>
<comment type="caution">
    <text evidence="10">The sequence shown here is derived from an EMBL/GenBank/DDBJ whole genome shotgun (WGS) entry which is preliminary data.</text>
</comment>
<dbReference type="RefSeq" id="WP_123688558.1">
    <property type="nucleotide sequence ID" value="NZ_AP019700.1"/>
</dbReference>
<dbReference type="OrthoDB" id="9810089at2"/>
<evidence type="ECO:0000313" key="11">
    <source>
        <dbReference type="Proteomes" id="UP000278222"/>
    </source>
</evidence>
<feature type="transmembrane region" description="Helical" evidence="9">
    <location>
        <begin position="60"/>
        <end position="83"/>
    </location>
</feature>
<comment type="subcellular location">
    <subcellularLocation>
        <location evidence="1">Cell membrane</location>
        <topology evidence="1">Multi-pass membrane protein</topology>
    </subcellularLocation>
</comment>
<keyword evidence="3" id="KW-1003">Cell membrane</keyword>
<keyword evidence="11" id="KW-1185">Reference proteome</keyword>
<dbReference type="GO" id="GO:0005886">
    <property type="term" value="C:plasma membrane"/>
    <property type="evidence" value="ECO:0007669"/>
    <property type="project" value="UniProtKB-SubCell"/>
</dbReference>
<feature type="transmembrane region" description="Helical" evidence="9">
    <location>
        <begin position="130"/>
        <end position="160"/>
    </location>
</feature>
<sequence length="289" mass="30398">MDLILQLLVNGVINGSHYALLGVGFGIIFGPTKITHFAYGPIFAVGAYGCWATATMLGLPVLLAAVCGVAAAAAAGVLSYLWLYRPFERRGSSHLVVLIASLGLFITLENLIGIAFGTDTKVIPGISPDIFLWGPVVVTSIQLWQVAALAVIAGLLFAFLRLARHGKALMAMTDNGEMAQIIGIDTVRVSIIAFAVGSAVAAVPAILILLKEGATPHMGFIAVFMAFVAVIVGGIGSFKGAIIGGYAVGIVENIGMWKLPTEWQSTIAFVVLFLILLFKPSGLFGRRVR</sequence>
<comment type="similarity">
    <text evidence="8">Belongs to the binding-protein-dependent transport system permease family. LivHM subfamily.</text>
</comment>
<evidence type="ECO:0000256" key="2">
    <source>
        <dbReference type="ARBA" id="ARBA00022448"/>
    </source>
</evidence>
<dbReference type="EMBL" id="RJKX01000011">
    <property type="protein sequence ID" value="ROQ01834.1"/>
    <property type="molecule type" value="Genomic_DNA"/>
</dbReference>
<feature type="transmembrane region" description="Helical" evidence="9">
    <location>
        <begin position="95"/>
        <end position="118"/>
    </location>
</feature>
<feature type="transmembrane region" description="Helical" evidence="9">
    <location>
        <begin position="216"/>
        <end position="235"/>
    </location>
</feature>
<evidence type="ECO:0000256" key="9">
    <source>
        <dbReference type="SAM" id="Phobius"/>
    </source>
</evidence>
<keyword evidence="2" id="KW-0813">Transport</keyword>
<feature type="transmembrane region" description="Helical" evidence="9">
    <location>
        <begin position="266"/>
        <end position="285"/>
    </location>
</feature>